<keyword evidence="3" id="KW-1185">Reference proteome</keyword>
<dbReference type="InterPro" id="IPR036086">
    <property type="entry name" value="ParB/Sulfiredoxin_sf"/>
</dbReference>
<dbReference type="Proteomes" id="UP000019760">
    <property type="component" value="Unassembled WGS sequence"/>
</dbReference>
<accession>A0A023D9A4</accession>
<feature type="region of interest" description="Disordered" evidence="1">
    <location>
        <begin position="268"/>
        <end position="321"/>
    </location>
</feature>
<sequence length="459" mass="50566">MRLDLKNPRILQATSQREALQKIIDDQDLKLVLLAESIVKNGLNPMDRFLVVPSEDETGKYTVIEGNRRFAAIKILQNPTVLTGLNVRTSVQKRLEALALDFDVKTLEPLDCFEVPAREDGAMWIQQRHTGENQGRGIVDWNGVARARFRGSDPALQALDFVLKHGELQEDQQAEIENNFPITTLDRLLSTPDVRSIVGIEITGGKLLTGLPFDEVMKPLSRMVRDLASNIINVTKLKLQPQMVAYAKGLGTDLPDLSQLSDTIVPVEDLVPPPVGGSTSSDNPPPNGGTESKGGKTTGSGTSSSPKKPRATARKTLVPRGSSLNVANPKIAEIAKELRTLPLANYPHAISVLLRVFLELSVDQYLTHHGIALRIKTPGGPTIDKKLQKKVAEAIDNMVSSGVPTRELDGIRKGISDKHNPLHIDTLHNYIHNAFYSPTERDLTVAWDNAQPFFERLWP</sequence>
<evidence type="ECO:0008006" key="4">
    <source>
        <dbReference type="Google" id="ProtNLM"/>
    </source>
</evidence>
<dbReference type="Gene3D" id="3.90.1530.30">
    <property type="match status" value="1"/>
</dbReference>
<name>A0A023D9A4_ACIMT</name>
<evidence type="ECO:0000313" key="2">
    <source>
        <dbReference type="EMBL" id="GAJ30714.1"/>
    </source>
</evidence>
<dbReference type="AlphaFoldDB" id="A0A023D9A4"/>
<dbReference type="EMBL" id="BAND01000228">
    <property type="protein sequence ID" value="GAJ30714.1"/>
    <property type="molecule type" value="Genomic_DNA"/>
</dbReference>
<evidence type="ECO:0000256" key="1">
    <source>
        <dbReference type="SAM" id="MobiDB-lite"/>
    </source>
</evidence>
<reference evidence="3" key="1">
    <citation type="journal article" date="2014" name="FEMS Microbiol. Lett.">
        <title>Draft Genomic DNA Sequence of the Facultatively Methylotrophic Bacterium Acidomonas methanolica type strain MB58.</title>
        <authorList>
            <person name="Higashiura N."/>
            <person name="Hadano H."/>
            <person name="Hirakawa H."/>
            <person name="Matsutani M."/>
            <person name="Takabe S."/>
            <person name="Matsushita K."/>
            <person name="Azuma Y."/>
        </authorList>
    </citation>
    <scope>NUCLEOTIDE SEQUENCE [LARGE SCALE GENOMIC DNA]</scope>
    <source>
        <strain evidence="3">MB58</strain>
    </source>
</reference>
<comment type="caution">
    <text evidence="2">The sequence shown here is derived from an EMBL/GenBank/DDBJ whole genome shotgun (WGS) entry which is preliminary data.</text>
</comment>
<organism evidence="2 3">
    <name type="scientific">Acidomonas methanolica NBRC 104435</name>
    <dbReference type="NCBI Taxonomy" id="1231351"/>
    <lineage>
        <taxon>Bacteria</taxon>
        <taxon>Pseudomonadati</taxon>
        <taxon>Pseudomonadota</taxon>
        <taxon>Alphaproteobacteria</taxon>
        <taxon>Acetobacterales</taxon>
        <taxon>Acetobacteraceae</taxon>
        <taxon>Acidomonas</taxon>
    </lineage>
</organism>
<dbReference type="RefSeq" id="WP_132127173.1">
    <property type="nucleotide sequence ID" value="NZ_BAND01000228.1"/>
</dbReference>
<dbReference type="CDD" id="cd16387">
    <property type="entry name" value="ParB_N_Srx"/>
    <property type="match status" value="1"/>
</dbReference>
<evidence type="ECO:0000313" key="3">
    <source>
        <dbReference type="Proteomes" id="UP000019760"/>
    </source>
</evidence>
<dbReference type="OrthoDB" id="8266067at2"/>
<protein>
    <recommendedName>
        <fullName evidence="4">ParB/Sulfiredoxin domain-containing protein</fullName>
    </recommendedName>
</protein>
<gene>
    <name evidence="2" type="ORF">Amme_246_004</name>
</gene>
<dbReference type="SUPFAM" id="SSF110849">
    <property type="entry name" value="ParB/Sulfiredoxin"/>
    <property type="match status" value="1"/>
</dbReference>
<reference evidence="2 3" key="2">
    <citation type="journal article" date="2014" name="FEMS Microbiol. Lett.">
        <title>Draft genomic DNA sequence of the facultatively methylotrophic bacterium Acidomonas methanolica type strain MB58.</title>
        <authorList>
            <person name="Higashiura N."/>
            <person name="Hadano H."/>
            <person name="Hirakawa H."/>
            <person name="Matsutani M."/>
            <person name="Takabe S."/>
            <person name="Matsushita K."/>
            <person name="Azuma Y."/>
        </authorList>
    </citation>
    <scope>NUCLEOTIDE SEQUENCE [LARGE SCALE GENOMIC DNA]</scope>
    <source>
        <strain evidence="2 3">MB58</strain>
    </source>
</reference>
<proteinExistence type="predicted"/>